<dbReference type="InterPro" id="IPR032471">
    <property type="entry name" value="AGRL2-4_GAIN_subdom_A"/>
</dbReference>
<comment type="similarity">
    <text evidence="2">Belongs to the G-protein coupled receptor 2 family. Adhesion G-protein coupled receptor (ADGR) subfamily.</text>
</comment>
<evidence type="ECO:0000313" key="20">
    <source>
        <dbReference type="Proteomes" id="UP001634394"/>
    </source>
</evidence>
<evidence type="ECO:0000256" key="11">
    <source>
        <dbReference type="ARBA" id="ARBA00023170"/>
    </source>
</evidence>
<dbReference type="Gene3D" id="2.60.40.10">
    <property type="entry name" value="Immunoglobulins"/>
    <property type="match status" value="1"/>
</dbReference>
<feature type="domain" description="GAIN-B" evidence="15">
    <location>
        <begin position="332"/>
        <end position="481"/>
    </location>
</feature>
<dbReference type="InterPro" id="IPR036179">
    <property type="entry name" value="Ig-like_dom_sf"/>
</dbReference>
<evidence type="ECO:0000256" key="7">
    <source>
        <dbReference type="ARBA" id="ARBA00022989"/>
    </source>
</evidence>
<dbReference type="Gene3D" id="4.10.1240.10">
    <property type="entry name" value="GPCR, family 2, extracellular hormone receptor domain"/>
    <property type="match status" value="1"/>
</dbReference>
<dbReference type="Pfam" id="PF16489">
    <property type="entry name" value="GAIN"/>
    <property type="match status" value="1"/>
</dbReference>
<evidence type="ECO:0000259" key="17">
    <source>
        <dbReference type="PROSITE" id="PS50261"/>
    </source>
</evidence>
<dbReference type="SMART" id="SM00008">
    <property type="entry name" value="HormR"/>
    <property type="match status" value="1"/>
</dbReference>
<sequence>MMSKLTFQPVLESDIGWYECRCTIYGSNGKVAGIWMAVHVPPQVSVSPFTQTVKNGSNASISCTLINNAERVSFQWFKDGTLLKHESGNLAYSLNGSISILEINNIAQPANYSCTGNNYLESGNNATATIYVLNGKNQYCETEIDTIGNITWEYTNSGSINMKPCHSGFKGEVTRNCQSNGSWEDPVYSQCVKVNLLNLNTQIDKLTDGVQVTNVSRVLADLQTATNPKAGVLWEAELNIVVSMLDKLFNVKTSTGANVSAFTDFLHIASNLIDEGTAKSWTGLITKEKQGAETVMKTVEKFVFSCLNESRISNSSQTIHTDNIDVEIGLNSSIEFQPKNNGPLHNNNTFTTSLRLYTGNMSAYAAVIFQNVSNILQKRSMSDRNNVITTDSLDIGPDVMSLQLHPRPEKLTHPLKLMFEAFDTQYPMPLCSYWELNATGTGEGAWSSNNCYLVTQNSSGFVCECNHLTNFAILMTTQEFPENGHSVQLSIISAVGCAVSITCLLLTIFGHLYVWRYVKSRKTCIILNICVALIFSYGIFLAGVNRTEDKAVCTSIAALLHYFYLTVFFLMLVEGIEVAVAVLFLFFNKSRLQFLLPLAWLIPAAIVGVSLGISRLNGYGNEQHCWLSVQHGLIWAFVGPAAVIILCNAVVIVVVIKKMLNTSVFMSKEQKDKAKTSLRSLGVLLPVTGVTWILGIFSVNEDLYVFQYLFTIFNSLQGLFIFIFHCLLNNQLRAAVNEKRRRKQNLDTSTTNTKTASNDESRIRVKDIQVVVKAYI</sequence>
<dbReference type="InterPro" id="IPR013783">
    <property type="entry name" value="Ig-like_fold"/>
</dbReference>
<dbReference type="PRINTS" id="PR00249">
    <property type="entry name" value="GPCRSECRETIN"/>
</dbReference>
<gene>
    <name evidence="19" type="ORF">ACJMK2_027784</name>
</gene>
<dbReference type="AlphaFoldDB" id="A0ABD3X8J8"/>
<feature type="transmembrane region" description="Helical" evidence="14">
    <location>
        <begin position="633"/>
        <end position="656"/>
    </location>
</feature>
<evidence type="ECO:0000256" key="4">
    <source>
        <dbReference type="ARBA" id="ARBA00022692"/>
    </source>
</evidence>
<dbReference type="PRINTS" id="PR01694">
    <property type="entry name" value="BAIPRECURSOR"/>
</dbReference>
<feature type="transmembrane region" description="Helical" evidence="14">
    <location>
        <begin position="525"/>
        <end position="542"/>
    </location>
</feature>
<dbReference type="InterPro" id="IPR007110">
    <property type="entry name" value="Ig-like_dom"/>
</dbReference>
<feature type="domain" description="Ig-like" evidence="18">
    <location>
        <begin position="42"/>
        <end position="131"/>
    </location>
</feature>
<feature type="transmembrane region" description="Helical" evidence="14">
    <location>
        <begin position="594"/>
        <end position="613"/>
    </location>
</feature>
<evidence type="ECO:0000256" key="8">
    <source>
        <dbReference type="ARBA" id="ARBA00023040"/>
    </source>
</evidence>
<feature type="transmembrane region" description="Helical" evidence="14">
    <location>
        <begin position="491"/>
        <end position="513"/>
    </location>
</feature>
<accession>A0ABD3X8J8</accession>
<comment type="caution">
    <text evidence="19">The sequence shown here is derived from an EMBL/GenBank/DDBJ whole genome shotgun (WGS) entry which is preliminary data.</text>
</comment>
<name>A0ABD3X8J8_SINWO</name>
<dbReference type="PROSITE" id="PS50261">
    <property type="entry name" value="G_PROTEIN_RECEP_F2_4"/>
    <property type="match status" value="1"/>
</dbReference>
<dbReference type="InterPro" id="IPR057244">
    <property type="entry name" value="GAIN_B"/>
</dbReference>
<dbReference type="PROSITE" id="PS50221">
    <property type="entry name" value="GAIN_B"/>
    <property type="match status" value="1"/>
</dbReference>
<dbReference type="PANTHER" id="PTHR12011">
    <property type="entry name" value="ADHESION G-PROTEIN COUPLED RECEPTOR"/>
    <property type="match status" value="1"/>
</dbReference>
<dbReference type="EMBL" id="JBJQND010000003">
    <property type="protein sequence ID" value="KAL3881332.1"/>
    <property type="molecule type" value="Genomic_DNA"/>
</dbReference>
<evidence type="ECO:0000256" key="10">
    <source>
        <dbReference type="ARBA" id="ARBA00023157"/>
    </source>
</evidence>
<evidence type="ECO:0000256" key="13">
    <source>
        <dbReference type="ARBA" id="ARBA00023224"/>
    </source>
</evidence>
<keyword evidence="3" id="KW-1003">Cell membrane</keyword>
<evidence type="ECO:0000259" key="16">
    <source>
        <dbReference type="PROSITE" id="PS50227"/>
    </source>
</evidence>
<keyword evidence="12" id="KW-0325">Glycoprotein</keyword>
<keyword evidence="6" id="KW-0677">Repeat</keyword>
<keyword evidence="11" id="KW-0675">Receptor</keyword>
<organism evidence="19 20">
    <name type="scientific">Sinanodonta woodiana</name>
    <name type="common">Chinese pond mussel</name>
    <name type="synonym">Anodonta woodiana</name>
    <dbReference type="NCBI Taxonomy" id="1069815"/>
    <lineage>
        <taxon>Eukaryota</taxon>
        <taxon>Metazoa</taxon>
        <taxon>Spiralia</taxon>
        <taxon>Lophotrochozoa</taxon>
        <taxon>Mollusca</taxon>
        <taxon>Bivalvia</taxon>
        <taxon>Autobranchia</taxon>
        <taxon>Heteroconchia</taxon>
        <taxon>Palaeoheterodonta</taxon>
        <taxon>Unionida</taxon>
        <taxon>Unionoidea</taxon>
        <taxon>Unionidae</taxon>
        <taxon>Unioninae</taxon>
        <taxon>Sinanodonta</taxon>
    </lineage>
</organism>
<dbReference type="GO" id="GO:0005886">
    <property type="term" value="C:plasma membrane"/>
    <property type="evidence" value="ECO:0007669"/>
    <property type="project" value="UniProtKB-SubCell"/>
</dbReference>
<dbReference type="Pfam" id="PF01825">
    <property type="entry name" value="GPS"/>
    <property type="match status" value="1"/>
</dbReference>
<keyword evidence="7 14" id="KW-1133">Transmembrane helix</keyword>
<evidence type="ECO:0000256" key="6">
    <source>
        <dbReference type="ARBA" id="ARBA00022737"/>
    </source>
</evidence>
<evidence type="ECO:0000256" key="3">
    <source>
        <dbReference type="ARBA" id="ARBA00022475"/>
    </source>
</evidence>
<feature type="domain" description="G-protein coupled receptors family 2 profile 2" evidence="17">
    <location>
        <begin position="489"/>
        <end position="729"/>
    </location>
</feature>
<dbReference type="Pfam" id="PF02793">
    <property type="entry name" value="HRM"/>
    <property type="match status" value="1"/>
</dbReference>
<dbReference type="InterPro" id="IPR000832">
    <property type="entry name" value="GPCR_2_secretin-like"/>
</dbReference>
<dbReference type="InterPro" id="IPR000203">
    <property type="entry name" value="GPS"/>
</dbReference>
<dbReference type="SMART" id="SM00303">
    <property type="entry name" value="GPS"/>
    <property type="match status" value="1"/>
</dbReference>
<evidence type="ECO:0000256" key="5">
    <source>
        <dbReference type="ARBA" id="ARBA00022729"/>
    </source>
</evidence>
<dbReference type="PROSITE" id="PS50835">
    <property type="entry name" value="IG_LIKE"/>
    <property type="match status" value="1"/>
</dbReference>
<proteinExistence type="inferred from homology"/>
<dbReference type="InterPro" id="IPR046338">
    <property type="entry name" value="GAIN_dom_sf"/>
</dbReference>
<evidence type="ECO:0000256" key="9">
    <source>
        <dbReference type="ARBA" id="ARBA00023136"/>
    </source>
</evidence>
<reference evidence="19 20" key="1">
    <citation type="submission" date="2024-11" db="EMBL/GenBank/DDBJ databases">
        <title>Chromosome-level genome assembly of the freshwater bivalve Anodonta woodiana.</title>
        <authorList>
            <person name="Chen X."/>
        </authorList>
    </citation>
    <scope>NUCLEOTIDE SEQUENCE [LARGE SCALE GENOMIC DNA]</scope>
    <source>
        <strain evidence="19">MN2024</strain>
        <tissue evidence="19">Gills</tissue>
    </source>
</reference>
<keyword evidence="10" id="KW-1015">Disulfide bond</keyword>
<feature type="transmembrane region" description="Helical" evidence="14">
    <location>
        <begin position="562"/>
        <end position="587"/>
    </location>
</feature>
<evidence type="ECO:0000256" key="2">
    <source>
        <dbReference type="ARBA" id="ARBA00007343"/>
    </source>
</evidence>
<dbReference type="PROSITE" id="PS50227">
    <property type="entry name" value="G_PROTEIN_RECEP_F2_3"/>
    <property type="match status" value="1"/>
</dbReference>
<dbReference type="Proteomes" id="UP001634394">
    <property type="component" value="Unassembled WGS sequence"/>
</dbReference>
<dbReference type="GO" id="GO:0004930">
    <property type="term" value="F:G protein-coupled receptor activity"/>
    <property type="evidence" value="ECO:0007669"/>
    <property type="project" value="UniProtKB-KW"/>
</dbReference>
<dbReference type="SUPFAM" id="SSF48726">
    <property type="entry name" value="Immunoglobulin"/>
    <property type="match status" value="1"/>
</dbReference>
<comment type="subcellular location">
    <subcellularLocation>
        <location evidence="1">Cell membrane</location>
        <topology evidence="1">Multi-pass membrane protein</topology>
    </subcellularLocation>
</comment>
<dbReference type="FunFam" id="1.20.1070.10:FF:000058">
    <property type="entry name" value="Adhesion G protein-coupled receptor F5"/>
    <property type="match status" value="1"/>
</dbReference>
<keyword evidence="4 14" id="KW-0812">Transmembrane</keyword>
<dbReference type="InterPro" id="IPR036445">
    <property type="entry name" value="GPCR_2_extracell_dom_sf"/>
</dbReference>
<keyword evidence="8" id="KW-0297">G-protein coupled receptor</keyword>
<feature type="transmembrane region" description="Helical" evidence="14">
    <location>
        <begin position="677"/>
        <end position="699"/>
    </location>
</feature>
<dbReference type="PANTHER" id="PTHR12011:SF347">
    <property type="entry name" value="FI21270P1-RELATED"/>
    <property type="match status" value="1"/>
</dbReference>
<evidence type="ECO:0000256" key="12">
    <source>
        <dbReference type="ARBA" id="ARBA00023180"/>
    </source>
</evidence>
<dbReference type="Pfam" id="PF00002">
    <property type="entry name" value="7tm_2"/>
    <property type="match status" value="1"/>
</dbReference>
<feature type="transmembrane region" description="Helical" evidence="14">
    <location>
        <begin position="705"/>
        <end position="728"/>
    </location>
</feature>
<feature type="domain" description="G-protein coupled receptors family 2 profile 1" evidence="16">
    <location>
        <begin position="113"/>
        <end position="195"/>
    </location>
</feature>
<dbReference type="InterPro" id="IPR001879">
    <property type="entry name" value="GPCR_2_extracellular_dom"/>
</dbReference>
<dbReference type="InterPro" id="IPR017981">
    <property type="entry name" value="GPCR_2-like_7TM"/>
</dbReference>
<keyword evidence="5" id="KW-0732">Signal</keyword>
<dbReference type="CDD" id="cd15040">
    <property type="entry name" value="7tmB2_Adhesion"/>
    <property type="match status" value="1"/>
</dbReference>
<dbReference type="Gene3D" id="1.20.1070.10">
    <property type="entry name" value="Rhodopsin 7-helix transmembrane proteins"/>
    <property type="match status" value="1"/>
</dbReference>
<dbReference type="SUPFAM" id="SSF111418">
    <property type="entry name" value="Hormone receptor domain"/>
    <property type="match status" value="1"/>
</dbReference>
<keyword evidence="20" id="KW-1185">Reference proteome</keyword>
<protein>
    <submittedName>
        <fullName evidence="19">Uncharacterized protein</fullName>
    </submittedName>
</protein>
<evidence type="ECO:0000256" key="14">
    <source>
        <dbReference type="SAM" id="Phobius"/>
    </source>
</evidence>
<evidence type="ECO:0000259" key="18">
    <source>
        <dbReference type="PROSITE" id="PS50835"/>
    </source>
</evidence>
<evidence type="ECO:0000313" key="19">
    <source>
        <dbReference type="EMBL" id="KAL3881332.1"/>
    </source>
</evidence>
<dbReference type="Pfam" id="PF13927">
    <property type="entry name" value="Ig_3"/>
    <property type="match status" value="1"/>
</dbReference>
<dbReference type="InterPro" id="IPR008077">
    <property type="entry name" value="GPCR_2_brain_angio_inhib"/>
</dbReference>
<dbReference type="Gene3D" id="2.60.220.50">
    <property type="match status" value="1"/>
</dbReference>
<keyword evidence="9 14" id="KW-0472">Membrane</keyword>
<dbReference type="SUPFAM" id="SSF81321">
    <property type="entry name" value="Family A G protein-coupled receptor-like"/>
    <property type="match status" value="1"/>
</dbReference>
<evidence type="ECO:0000256" key="1">
    <source>
        <dbReference type="ARBA" id="ARBA00004651"/>
    </source>
</evidence>
<keyword evidence="13" id="KW-0807">Transducer</keyword>
<evidence type="ECO:0000259" key="15">
    <source>
        <dbReference type="PROSITE" id="PS50221"/>
    </source>
</evidence>